<organism evidence="16 17">
    <name type="scientific">Dyella jiangningensis</name>
    <dbReference type="NCBI Taxonomy" id="1379159"/>
    <lineage>
        <taxon>Bacteria</taxon>
        <taxon>Pseudomonadati</taxon>
        <taxon>Pseudomonadota</taxon>
        <taxon>Gammaproteobacteria</taxon>
        <taxon>Lysobacterales</taxon>
        <taxon>Rhodanobacteraceae</taxon>
        <taxon>Dyella</taxon>
    </lineage>
</organism>
<reference evidence="16 17" key="1">
    <citation type="journal article" date="2018" name="Genet. Mol. Biol.">
        <title>The genome sequence of Dyella jiangningensis FCAV SCS01 from a lignocellulose-decomposing microbial consortium metagenome reveals potential for biotechnological applications.</title>
        <authorList>
            <person name="Desiderato J.G."/>
            <person name="Alvarenga D.O."/>
            <person name="Constancio M.T.L."/>
            <person name="Alves L.M.C."/>
            <person name="Varani A.M."/>
        </authorList>
    </citation>
    <scope>NUCLEOTIDE SEQUENCE [LARGE SCALE GENOMIC DNA]</scope>
    <source>
        <strain evidence="16 17">FCAV SCS01</strain>
    </source>
</reference>
<dbReference type="EMBL" id="NFZS01000002">
    <property type="protein sequence ID" value="RAO76318.1"/>
    <property type="molecule type" value="Genomic_DNA"/>
</dbReference>
<evidence type="ECO:0000256" key="3">
    <source>
        <dbReference type="ARBA" id="ARBA00022452"/>
    </source>
</evidence>
<dbReference type="Gene3D" id="2.40.170.20">
    <property type="entry name" value="TonB-dependent receptor, beta-barrel domain"/>
    <property type="match status" value="1"/>
</dbReference>
<keyword evidence="6" id="KW-0408">Iron</keyword>
<keyword evidence="2 11" id="KW-0813">Transport</keyword>
<evidence type="ECO:0000256" key="9">
    <source>
        <dbReference type="ARBA" id="ARBA00023136"/>
    </source>
</evidence>
<feature type="signal peptide" evidence="13">
    <location>
        <begin position="1"/>
        <end position="23"/>
    </location>
</feature>
<dbReference type="AlphaFoldDB" id="A0A328P2C2"/>
<keyword evidence="9 11" id="KW-0472">Membrane</keyword>
<evidence type="ECO:0000256" key="6">
    <source>
        <dbReference type="ARBA" id="ARBA00023004"/>
    </source>
</evidence>
<evidence type="ECO:0000259" key="15">
    <source>
        <dbReference type="Pfam" id="PF07715"/>
    </source>
</evidence>
<dbReference type="GO" id="GO:0009279">
    <property type="term" value="C:cell outer membrane"/>
    <property type="evidence" value="ECO:0007669"/>
    <property type="project" value="UniProtKB-SubCell"/>
</dbReference>
<evidence type="ECO:0000256" key="10">
    <source>
        <dbReference type="ARBA" id="ARBA00023237"/>
    </source>
</evidence>
<dbReference type="SUPFAM" id="SSF56935">
    <property type="entry name" value="Porins"/>
    <property type="match status" value="1"/>
</dbReference>
<dbReference type="Gene3D" id="2.170.130.10">
    <property type="entry name" value="TonB-dependent receptor, plug domain"/>
    <property type="match status" value="1"/>
</dbReference>
<dbReference type="Pfam" id="PF07715">
    <property type="entry name" value="Plug"/>
    <property type="match status" value="1"/>
</dbReference>
<dbReference type="PANTHER" id="PTHR32552:SF81">
    <property type="entry name" value="TONB-DEPENDENT OUTER MEMBRANE RECEPTOR"/>
    <property type="match status" value="1"/>
</dbReference>
<accession>A0A328P2C2</accession>
<keyword evidence="13" id="KW-0732">Signal</keyword>
<keyword evidence="5 11" id="KW-0812">Transmembrane</keyword>
<evidence type="ECO:0000256" key="11">
    <source>
        <dbReference type="PROSITE-ProRule" id="PRU01360"/>
    </source>
</evidence>
<evidence type="ECO:0000256" key="5">
    <source>
        <dbReference type="ARBA" id="ARBA00022692"/>
    </source>
</evidence>
<proteinExistence type="inferred from homology"/>
<dbReference type="PROSITE" id="PS52016">
    <property type="entry name" value="TONB_DEPENDENT_REC_3"/>
    <property type="match status" value="1"/>
</dbReference>
<dbReference type="InterPro" id="IPR036942">
    <property type="entry name" value="Beta-barrel_TonB_sf"/>
</dbReference>
<keyword evidence="10 11" id="KW-0998">Cell outer membrane</keyword>
<evidence type="ECO:0000256" key="2">
    <source>
        <dbReference type="ARBA" id="ARBA00022448"/>
    </source>
</evidence>
<sequence>MKLRYSALYVAMSLVLAPGVVLAADQDATSQDQSQGSAPVEKKVKQLDAIQVSATKRETPLQKTPVAVSAITPDTLDKERVMTVQDLTKLVPGLQGTSQGDHGVVTLTLRGIGNDSAKTEYADPEVATFVDGVYAPRAEAASGLLLDMDGVEVLRGPQGTLWGRNSTAGAISFQTAKPDINAGFYGNAQIDAGSYNQMGARAAVNLPISNTFAMRVAVVHEQHDGYVDYQNPGALLPSVAQQQAAYLASGGTAANFRPIDPSVFVQGGDKYNAQDQSAARVSALWQPNEAFKWNLSYEYFIDRGTPDMSLMQTPRQGQDFWSALIDTAPYLHRNSGTLRSRMDWNINDGMQFSYVAGYNRFSGKSQFDQDNGVQVPTSFSTGASNQNDRTNYSNYKSYSHEFDLRSVGQQTLDWIVGAYYGYEDNNIRFDIPIMNGTQYGSVSWQGSFIQPKETVDSKAVFGQATWHMSDHWRLTGGLRWSDDEKKNIGGRGWGWDYDPTVPQVPIAVSTIPSAATGFAVSTYNDAKYSDDEVTWLARIDTDVGDNGLLYGSVSTGYKSGGTQDAGTLYKPEKLTNYEVGAKFAFLDGHMTWNSALYYEDFKDFQLSAPITYPDGNRGLGFNNVGGSTKVIGFESELAFQQQDDRANFVLSYIPKKELGTLLYAGSNDYQGLPACAPQSGIASCMDITGNDLPHAPTFSLTAIYEHDFHLGNGGRLTPRFSGQYQTDQWLSTFNLGDGDKQKAYFRGDLSLRYTEPQDRWWVNAYVQNFTDGRVRTSAGRFQLAPGVYQYVSQYLPPRVFGVQLGVWF</sequence>
<protein>
    <submittedName>
        <fullName evidence="16">TonB-dependent receptor</fullName>
    </submittedName>
</protein>
<feature type="chain" id="PRO_5016335490" evidence="13">
    <location>
        <begin position="24"/>
        <end position="808"/>
    </location>
</feature>
<keyword evidence="16" id="KW-0675">Receptor</keyword>
<evidence type="ECO:0000313" key="16">
    <source>
        <dbReference type="EMBL" id="RAO76318.1"/>
    </source>
</evidence>
<gene>
    <name evidence="16" type="ORF">CA260_11575</name>
</gene>
<keyword evidence="7" id="KW-0406">Ion transport</keyword>
<evidence type="ECO:0000256" key="4">
    <source>
        <dbReference type="ARBA" id="ARBA00022496"/>
    </source>
</evidence>
<evidence type="ECO:0000256" key="12">
    <source>
        <dbReference type="RuleBase" id="RU003357"/>
    </source>
</evidence>
<name>A0A328P2C2_9GAMM</name>
<dbReference type="PANTHER" id="PTHR32552">
    <property type="entry name" value="FERRICHROME IRON RECEPTOR-RELATED"/>
    <property type="match status" value="1"/>
</dbReference>
<comment type="subcellular location">
    <subcellularLocation>
        <location evidence="1 11">Cell outer membrane</location>
        <topology evidence="1 11">Multi-pass membrane protein</topology>
    </subcellularLocation>
</comment>
<comment type="similarity">
    <text evidence="11 12">Belongs to the TonB-dependent receptor family.</text>
</comment>
<dbReference type="OrthoDB" id="127311at2"/>
<dbReference type="Proteomes" id="UP000248926">
    <property type="component" value="Unassembled WGS sequence"/>
</dbReference>
<comment type="caution">
    <text evidence="16">The sequence shown here is derived from an EMBL/GenBank/DDBJ whole genome shotgun (WGS) entry which is preliminary data.</text>
</comment>
<dbReference type="InterPro" id="IPR039426">
    <property type="entry name" value="TonB-dep_rcpt-like"/>
</dbReference>
<dbReference type="RefSeq" id="WP_111983262.1">
    <property type="nucleotide sequence ID" value="NZ_NFZS01000002.1"/>
</dbReference>
<keyword evidence="4" id="KW-0410">Iron transport</keyword>
<evidence type="ECO:0000259" key="14">
    <source>
        <dbReference type="Pfam" id="PF00593"/>
    </source>
</evidence>
<dbReference type="Pfam" id="PF00593">
    <property type="entry name" value="TonB_dep_Rec_b-barrel"/>
    <property type="match status" value="1"/>
</dbReference>
<evidence type="ECO:0000256" key="13">
    <source>
        <dbReference type="SAM" id="SignalP"/>
    </source>
</evidence>
<feature type="domain" description="TonB-dependent receptor-like beta-barrel" evidence="14">
    <location>
        <begin position="287"/>
        <end position="768"/>
    </location>
</feature>
<evidence type="ECO:0000313" key="17">
    <source>
        <dbReference type="Proteomes" id="UP000248926"/>
    </source>
</evidence>
<keyword evidence="17" id="KW-1185">Reference proteome</keyword>
<feature type="domain" description="TonB-dependent receptor plug" evidence="15">
    <location>
        <begin position="61"/>
        <end position="170"/>
    </location>
</feature>
<evidence type="ECO:0000256" key="8">
    <source>
        <dbReference type="ARBA" id="ARBA00023077"/>
    </source>
</evidence>
<evidence type="ECO:0000256" key="1">
    <source>
        <dbReference type="ARBA" id="ARBA00004571"/>
    </source>
</evidence>
<keyword evidence="3 11" id="KW-1134">Transmembrane beta strand</keyword>
<evidence type="ECO:0000256" key="7">
    <source>
        <dbReference type="ARBA" id="ARBA00023065"/>
    </source>
</evidence>
<keyword evidence="8 12" id="KW-0798">TonB box</keyword>
<dbReference type="InterPro" id="IPR000531">
    <property type="entry name" value="Beta-barrel_TonB"/>
</dbReference>
<dbReference type="GO" id="GO:0006826">
    <property type="term" value="P:iron ion transport"/>
    <property type="evidence" value="ECO:0007669"/>
    <property type="project" value="UniProtKB-KW"/>
</dbReference>
<dbReference type="InterPro" id="IPR037066">
    <property type="entry name" value="Plug_dom_sf"/>
</dbReference>
<dbReference type="InterPro" id="IPR012910">
    <property type="entry name" value="Plug_dom"/>
</dbReference>